<reference evidence="2 3" key="1">
    <citation type="journal article" date="2019" name="Mol. Biol. Evol.">
        <title>Blast fungal genomes show frequent chromosomal changes, gene gains and losses, and effector gene turnover.</title>
        <authorList>
            <person name="Gomez Luciano L.B."/>
            <person name="Jason Tsai I."/>
            <person name="Chuma I."/>
            <person name="Tosa Y."/>
            <person name="Chen Y.H."/>
            <person name="Li J.Y."/>
            <person name="Li M.Y."/>
            <person name="Jade Lu M.Y."/>
            <person name="Nakayashiki H."/>
            <person name="Li W.H."/>
        </authorList>
    </citation>
    <scope>NUCLEOTIDE SEQUENCE [LARGE SCALE GENOMIC DNA]</scope>
    <source>
        <strain evidence="2">MZ5-1-6</strain>
    </source>
</reference>
<dbReference type="EMBL" id="CP034206">
    <property type="protein sequence ID" value="QBZ57861.1"/>
    <property type="molecule type" value="Genomic_DNA"/>
</dbReference>
<feature type="region of interest" description="Disordered" evidence="1">
    <location>
        <begin position="1"/>
        <end position="20"/>
    </location>
</feature>
<evidence type="ECO:0000313" key="2">
    <source>
        <dbReference type="EMBL" id="QBZ57861.1"/>
    </source>
</evidence>
<sequence>MTIAGAKSTASRCENSPLGDPTYYGTPYHVETMRNDLHEVVYLGLGLPFFFDHATHECQAPSPYQGTGGREASTMLILTFCTAQHYYHVGKFRNP</sequence>
<dbReference type="Proteomes" id="UP000294847">
    <property type="component" value="Chromosome 3"/>
</dbReference>
<evidence type="ECO:0000313" key="3">
    <source>
        <dbReference type="Proteomes" id="UP000294847"/>
    </source>
</evidence>
<gene>
    <name evidence="2" type="ORF">PoMZ_02798</name>
</gene>
<dbReference type="AlphaFoldDB" id="A0A4P7N980"/>
<accession>A0A4P7N980</accession>
<name>A0A4P7N980_PYROR</name>
<protein>
    <submittedName>
        <fullName evidence="2">Uncharacterized protein</fullName>
    </submittedName>
</protein>
<organism evidence="2 3">
    <name type="scientific">Pyricularia oryzae</name>
    <name type="common">Rice blast fungus</name>
    <name type="synonym">Magnaporthe oryzae</name>
    <dbReference type="NCBI Taxonomy" id="318829"/>
    <lineage>
        <taxon>Eukaryota</taxon>
        <taxon>Fungi</taxon>
        <taxon>Dikarya</taxon>
        <taxon>Ascomycota</taxon>
        <taxon>Pezizomycotina</taxon>
        <taxon>Sordariomycetes</taxon>
        <taxon>Sordariomycetidae</taxon>
        <taxon>Magnaporthales</taxon>
        <taxon>Pyriculariaceae</taxon>
        <taxon>Pyricularia</taxon>
    </lineage>
</organism>
<evidence type="ECO:0000256" key="1">
    <source>
        <dbReference type="SAM" id="MobiDB-lite"/>
    </source>
</evidence>
<proteinExistence type="predicted"/>